<dbReference type="Pfam" id="PF04195">
    <property type="entry name" value="Transposase_28"/>
    <property type="match status" value="1"/>
</dbReference>
<feature type="region of interest" description="Disordered" evidence="2">
    <location>
        <begin position="337"/>
        <end position="426"/>
    </location>
</feature>
<feature type="compositionally biased region" description="Low complexity" evidence="2">
    <location>
        <begin position="340"/>
        <end position="356"/>
    </location>
</feature>
<evidence type="ECO:0000313" key="5">
    <source>
        <dbReference type="RefSeq" id="XP_071926024.1"/>
    </source>
</evidence>
<evidence type="ECO:0000259" key="3">
    <source>
        <dbReference type="Pfam" id="PF04195"/>
    </source>
</evidence>
<sequence>MSSSSAHSDLTSSVPRRRITRPAFIEIPSSSPSSSSSSDSEYLAPPAPPLATAMDQPGPSAQPGAGAAVPGIPLEVAPARSRVGPPRGPDIDFGEVEIIPPLLDQGDVDELVGRYDILPQFEARAARPGEYACLPPPGFVAIYRDQLVAGLRLPIPQFLYDILTFWGIRITQVVPNAIRSILGFFILCRALEIPYSLNLFRSFFQMKVSGPVHGWFYFARRSGGELPTRELFTHMPSSIKGWKAYFFFVKNTGFPPLTWRENTQVTDPIPSPLPEAELDRLVSSEAQLKVKEFNNAQLWSAGLIRAKVNDPAPDLRPITPEELTALKRFSQLLNIGGIGSASTPTPAPSTAPSSTVPLPPPVSTPQIAAQSSLGEGSKKKRKKSTAKKARTEAASPQSQEEPSAAIASHYGVSSAEQQASSQSPPAMWRMRNVIPLKPPTELGSHPHPHHFCPKWGLSVNDRAQFPEVAKELVKGAVLPRDHHFIQLASNAELLEHFYLSTTQLNVAGAELAQRYENMGVNLSQVDAAKEKLSSQLEAAESELETLKKQLADANCSCELEKKRAAELAATLEVEQKKSAELVEAAREEGRQLGVKEFKKSEVFMNDLALLNGPVLQLGYTKALMDVESLKLPGFDLSKWPDFNPQSTNQIDRLVTGYSNGRDLAALIADPNLPALSPEPEQEQQGES</sequence>
<feature type="compositionally biased region" description="Low complexity" evidence="2">
    <location>
        <begin position="1"/>
        <end position="13"/>
    </location>
</feature>
<feature type="compositionally biased region" description="Low complexity" evidence="2">
    <location>
        <begin position="413"/>
        <end position="426"/>
    </location>
</feature>
<dbReference type="PANTHER" id="PTHR31099">
    <property type="entry name" value="OS06G0165300 PROTEIN"/>
    <property type="match status" value="1"/>
</dbReference>
<feature type="domain" description="Transposase (putative) gypsy type" evidence="3">
    <location>
        <begin position="143"/>
        <end position="207"/>
    </location>
</feature>
<organism evidence="4 5">
    <name type="scientific">Coffea arabica</name>
    <name type="common">Arabian coffee</name>
    <dbReference type="NCBI Taxonomy" id="13443"/>
    <lineage>
        <taxon>Eukaryota</taxon>
        <taxon>Viridiplantae</taxon>
        <taxon>Streptophyta</taxon>
        <taxon>Embryophyta</taxon>
        <taxon>Tracheophyta</taxon>
        <taxon>Spermatophyta</taxon>
        <taxon>Magnoliopsida</taxon>
        <taxon>eudicotyledons</taxon>
        <taxon>Gunneridae</taxon>
        <taxon>Pentapetalae</taxon>
        <taxon>asterids</taxon>
        <taxon>lamiids</taxon>
        <taxon>Gentianales</taxon>
        <taxon>Rubiaceae</taxon>
        <taxon>Ixoroideae</taxon>
        <taxon>Gardenieae complex</taxon>
        <taxon>Bertiereae - Coffeeae clade</taxon>
        <taxon>Coffeeae</taxon>
        <taxon>Coffea</taxon>
    </lineage>
</organism>
<feature type="compositionally biased region" description="Basic residues" evidence="2">
    <location>
        <begin position="378"/>
        <end position="388"/>
    </location>
</feature>
<accession>A0ABM4W2K7</accession>
<feature type="region of interest" description="Disordered" evidence="2">
    <location>
        <begin position="1"/>
        <end position="70"/>
    </location>
</feature>
<evidence type="ECO:0000313" key="4">
    <source>
        <dbReference type="Proteomes" id="UP001652660"/>
    </source>
</evidence>
<gene>
    <name evidence="5" type="primary">LOC140016412</name>
</gene>
<feature type="coiled-coil region" evidence="1">
    <location>
        <begin position="522"/>
        <end position="563"/>
    </location>
</feature>
<keyword evidence="1" id="KW-0175">Coiled coil</keyword>
<dbReference type="Proteomes" id="UP001652660">
    <property type="component" value="Chromosome 11c"/>
</dbReference>
<dbReference type="InterPro" id="IPR007321">
    <property type="entry name" value="Transposase_28"/>
</dbReference>
<protein>
    <submittedName>
        <fullName evidence="5">Uncharacterized protein isoform X1</fullName>
    </submittedName>
</protein>
<proteinExistence type="predicted"/>
<reference evidence="5" key="1">
    <citation type="submission" date="2025-08" db="UniProtKB">
        <authorList>
            <consortium name="RefSeq"/>
        </authorList>
    </citation>
    <scope>IDENTIFICATION</scope>
    <source>
        <tissue evidence="5">Leaves</tissue>
    </source>
</reference>
<feature type="compositionally biased region" description="Low complexity" evidence="2">
    <location>
        <begin position="28"/>
        <end position="70"/>
    </location>
</feature>
<evidence type="ECO:0000256" key="2">
    <source>
        <dbReference type="SAM" id="MobiDB-lite"/>
    </source>
</evidence>
<evidence type="ECO:0000256" key="1">
    <source>
        <dbReference type="SAM" id="Coils"/>
    </source>
</evidence>
<keyword evidence="4" id="KW-1185">Reference proteome</keyword>
<dbReference type="PANTHER" id="PTHR31099:SF28">
    <property type="entry name" value="F5J5.12"/>
    <property type="match status" value="1"/>
</dbReference>
<dbReference type="RefSeq" id="XP_071926024.1">
    <property type="nucleotide sequence ID" value="XM_072069923.1"/>
</dbReference>
<dbReference type="GeneID" id="140016412"/>
<name>A0ABM4W2K7_COFAR</name>